<organism evidence="3 4">
    <name type="scientific">Paludisphaera mucosa</name>
    <dbReference type="NCBI Taxonomy" id="3030827"/>
    <lineage>
        <taxon>Bacteria</taxon>
        <taxon>Pseudomonadati</taxon>
        <taxon>Planctomycetota</taxon>
        <taxon>Planctomycetia</taxon>
        <taxon>Isosphaerales</taxon>
        <taxon>Isosphaeraceae</taxon>
        <taxon>Paludisphaera</taxon>
    </lineage>
</organism>
<keyword evidence="4" id="KW-1185">Reference proteome</keyword>
<feature type="domain" description="DUF302" evidence="2">
    <location>
        <begin position="110"/>
        <end position="161"/>
    </location>
</feature>
<sequence>MRFIWTCAAIGLLAAAVGGEGAGEGAMPEKRNEERSQVAVEHVRLTVDRPFDAVAAAFERGLGRHDPGPTATLAQGADPATVRAAIEKMAGPSGFMLFGKNDHGTLLGLVGPRRKAVQYVVGNPLFAVEMTRHAVGAALYAPLRVLIHEPEAGVTCIEYDLPSSLFGQFQDDAVSKVAASLDAKLAALIDDSVK</sequence>
<dbReference type="RefSeq" id="WP_277860984.1">
    <property type="nucleotide sequence ID" value="NZ_JARRAG010000002.1"/>
</dbReference>
<proteinExistence type="predicted"/>
<dbReference type="EMBL" id="JARRAG010000002">
    <property type="protein sequence ID" value="MDG3004629.1"/>
    <property type="molecule type" value="Genomic_DNA"/>
</dbReference>
<evidence type="ECO:0000259" key="2">
    <source>
        <dbReference type="Pfam" id="PF03625"/>
    </source>
</evidence>
<feature type="signal peptide" evidence="1">
    <location>
        <begin position="1"/>
        <end position="22"/>
    </location>
</feature>
<name>A0ABT6FAM0_9BACT</name>
<dbReference type="Gene3D" id="3.30.310.70">
    <property type="entry name" value="TT1751-like domain"/>
    <property type="match status" value="1"/>
</dbReference>
<evidence type="ECO:0000313" key="4">
    <source>
        <dbReference type="Proteomes" id="UP001216907"/>
    </source>
</evidence>
<accession>A0ABT6FAM0</accession>
<feature type="chain" id="PRO_5046980789" evidence="1">
    <location>
        <begin position="23"/>
        <end position="194"/>
    </location>
</feature>
<dbReference type="SUPFAM" id="SSF103247">
    <property type="entry name" value="TT1751-like"/>
    <property type="match status" value="1"/>
</dbReference>
<keyword evidence="1" id="KW-0732">Signal</keyword>
<reference evidence="3 4" key="1">
    <citation type="submission" date="2023-03" db="EMBL/GenBank/DDBJ databases">
        <title>Paludisphaera mucosa sp. nov. a novel planctomycete from northern fen.</title>
        <authorList>
            <person name="Ivanova A."/>
        </authorList>
    </citation>
    <scope>NUCLEOTIDE SEQUENCE [LARGE SCALE GENOMIC DNA]</scope>
    <source>
        <strain evidence="3 4">Pla2</strain>
    </source>
</reference>
<dbReference type="Pfam" id="PF03625">
    <property type="entry name" value="DUF302"/>
    <property type="match status" value="1"/>
</dbReference>
<dbReference type="Proteomes" id="UP001216907">
    <property type="component" value="Unassembled WGS sequence"/>
</dbReference>
<protein>
    <submittedName>
        <fullName evidence="3">DUF302 domain-containing protein</fullName>
    </submittedName>
</protein>
<dbReference type="CDD" id="cd14797">
    <property type="entry name" value="DUF302"/>
    <property type="match status" value="1"/>
</dbReference>
<evidence type="ECO:0000256" key="1">
    <source>
        <dbReference type="SAM" id="SignalP"/>
    </source>
</evidence>
<gene>
    <name evidence="3" type="ORF">PZE19_12650</name>
</gene>
<comment type="caution">
    <text evidence="3">The sequence shown here is derived from an EMBL/GenBank/DDBJ whole genome shotgun (WGS) entry which is preliminary data.</text>
</comment>
<dbReference type="InterPro" id="IPR005180">
    <property type="entry name" value="DUF302"/>
</dbReference>
<evidence type="ECO:0000313" key="3">
    <source>
        <dbReference type="EMBL" id="MDG3004629.1"/>
    </source>
</evidence>
<dbReference type="InterPro" id="IPR035923">
    <property type="entry name" value="TT1751-like_sf"/>
</dbReference>